<keyword evidence="2" id="KW-1185">Reference proteome</keyword>
<evidence type="ECO:0000313" key="1">
    <source>
        <dbReference type="EMBL" id="GAU44401.1"/>
    </source>
</evidence>
<sequence length="60" mass="6739">MPPGETQAGAEDPLLELVTPVEPKMRAIEQEPMLGGWFRGNCKFRSPMLQLHIGIELKHI</sequence>
<dbReference type="AlphaFoldDB" id="A0A2Z6NKE2"/>
<evidence type="ECO:0000313" key="2">
    <source>
        <dbReference type="Proteomes" id="UP000242715"/>
    </source>
</evidence>
<organism evidence="1 2">
    <name type="scientific">Trifolium subterraneum</name>
    <name type="common">Subterranean clover</name>
    <dbReference type="NCBI Taxonomy" id="3900"/>
    <lineage>
        <taxon>Eukaryota</taxon>
        <taxon>Viridiplantae</taxon>
        <taxon>Streptophyta</taxon>
        <taxon>Embryophyta</taxon>
        <taxon>Tracheophyta</taxon>
        <taxon>Spermatophyta</taxon>
        <taxon>Magnoliopsida</taxon>
        <taxon>eudicotyledons</taxon>
        <taxon>Gunneridae</taxon>
        <taxon>Pentapetalae</taxon>
        <taxon>rosids</taxon>
        <taxon>fabids</taxon>
        <taxon>Fabales</taxon>
        <taxon>Fabaceae</taxon>
        <taxon>Papilionoideae</taxon>
        <taxon>50 kb inversion clade</taxon>
        <taxon>NPAAA clade</taxon>
        <taxon>Hologalegina</taxon>
        <taxon>IRL clade</taxon>
        <taxon>Trifolieae</taxon>
        <taxon>Trifolium</taxon>
    </lineage>
</organism>
<name>A0A2Z6NKE2_TRISU</name>
<protein>
    <submittedName>
        <fullName evidence="1">Uncharacterized protein</fullName>
    </submittedName>
</protein>
<dbReference type="EMBL" id="DF974040">
    <property type="protein sequence ID" value="GAU44401.1"/>
    <property type="molecule type" value="Genomic_DNA"/>
</dbReference>
<gene>
    <name evidence="1" type="ORF">TSUD_246270</name>
</gene>
<reference evidence="2" key="1">
    <citation type="journal article" date="2017" name="Front. Plant Sci.">
        <title>Climate Clever Clovers: New Paradigm to Reduce the Environmental Footprint of Ruminants by Breeding Low Methanogenic Forages Utilizing Haplotype Variation.</title>
        <authorList>
            <person name="Kaur P."/>
            <person name="Appels R."/>
            <person name="Bayer P.E."/>
            <person name="Keeble-Gagnere G."/>
            <person name="Wang J."/>
            <person name="Hirakawa H."/>
            <person name="Shirasawa K."/>
            <person name="Vercoe P."/>
            <person name="Stefanova K."/>
            <person name="Durmic Z."/>
            <person name="Nichols P."/>
            <person name="Revell C."/>
            <person name="Isobe S.N."/>
            <person name="Edwards D."/>
            <person name="Erskine W."/>
        </authorList>
    </citation>
    <scope>NUCLEOTIDE SEQUENCE [LARGE SCALE GENOMIC DNA]</scope>
    <source>
        <strain evidence="2">cv. Daliak</strain>
    </source>
</reference>
<dbReference type="Proteomes" id="UP000242715">
    <property type="component" value="Unassembled WGS sequence"/>
</dbReference>
<dbReference type="OrthoDB" id="1749268at2759"/>
<accession>A0A2Z6NKE2</accession>
<proteinExistence type="predicted"/>